<evidence type="ECO:0000313" key="2">
    <source>
        <dbReference type="Proteomes" id="UP001165960"/>
    </source>
</evidence>
<reference evidence="1" key="1">
    <citation type="submission" date="2022-04" db="EMBL/GenBank/DDBJ databases">
        <title>Genome of the entomopathogenic fungus Entomophthora muscae.</title>
        <authorList>
            <person name="Elya C."/>
            <person name="Lovett B.R."/>
            <person name="Lee E."/>
            <person name="Macias A.M."/>
            <person name="Hajek A.E."/>
            <person name="De Bivort B.L."/>
            <person name="Kasson M.T."/>
            <person name="De Fine Licht H.H."/>
            <person name="Stajich J.E."/>
        </authorList>
    </citation>
    <scope>NUCLEOTIDE SEQUENCE</scope>
    <source>
        <strain evidence="1">Berkeley</strain>
    </source>
</reference>
<name>A0ACC2TBZ6_9FUNG</name>
<organism evidence="1 2">
    <name type="scientific">Entomophthora muscae</name>
    <dbReference type="NCBI Taxonomy" id="34485"/>
    <lineage>
        <taxon>Eukaryota</taxon>
        <taxon>Fungi</taxon>
        <taxon>Fungi incertae sedis</taxon>
        <taxon>Zoopagomycota</taxon>
        <taxon>Entomophthoromycotina</taxon>
        <taxon>Entomophthoromycetes</taxon>
        <taxon>Entomophthorales</taxon>
        <taxon>Entomophthoraceae</taxon>
        <taxon>Entomophthora</taxon>
    </lineage>
</organism>
<dbReference type="EMBL" id="QTSX02003078">
    <property type="protein sequence ID" value="KAJ9071961.1"/>
    <property type="molecule type" value="Genomic_DNA"/>
</dbReference>
<dbReference type="Proteomes" id="UP001165960">
    <property type="component" value="Unassembled WGS sequence"/>
</dbReference>
<comment type="caution">
    <text evidence="1">The sequence shown here is derived from an EMBL/GenBank/DDBJ whole genome shotgun (WGS) entry which is preliminary data.</text>
</comment>
<sequence>MLRSLIFGVLILGVTAQSNQASEVEIIESQGAKVRFECNTQKLGTSEKKAKARHAVKLAAELMENVIAFNSQIKIKLDCILLCEGKENCRPRYFGEATASYSYFFLENEQFKMYPLALLKQYSEFINMNHTRMSDIDVKIRITLDTEPYFPSDYPTKISRNQFDFIDTLLHEVVHGLGMQSKLWLHTIDYEQFTGQLPNFIVVPPPFDLHVYDTHTNQTVGTSLSNLAPLSTPNRRQKFDHLLSAFQGGRRLYFRSIRGKNITLDPQYVLSHVAPEYSKTLDELMTSFGMVGSSFTDFIFKFPNWHTSPFGPATLDILATIGYQLKVPDPYKSLQYYYQYKETHNGEDPPSLPAYQPSQ</sequence>
<gene>
    <name evidence="1" type="ORF">DSO57_1032118</name>
</gene>
<evidence type="ECO:0000313" key="1">
    <source>
        <dbReference type="EMBL" id="KAJ9071961.1"/>
    </source>
</evidence>
<protein>
    <submittedName>
        <fullName evidence="1">Uncharacterized protein</fullName>
    </submittedName>
</protein>
<proteinExistence type="predicted"/>
<accession>A0ACC2TBZ6</accession>
<keyword evidence="2" id="KW-1185">Reference proteome</keyword>